<sequence length="313" mass="33996">MFRVFLGAPSAADIGTDPNGHVWQTVQEPSSIAQHSLYLPATLDAASRRISLLYQNVIFDPSSDSQESEPDHLLGSQQDDDAGDRPDETTFATWPPTPAANTTGAPSFLRPSGSFPQGTYETQETGTSVEYSDASCIARFPSFQFSLHKVTPLSSLYTTAKSGRGSRKVNTLLAVLEVQGPDAVHVKKGFDAGQQVSILKLILTDDQGSVCKLTAWRDSADTWGGLGPSPGLKRGDIVYFENLTATWEMGSTITLTASPYNRPIAEICYRTMPYTHQDNRFRPDLRLGQSDATVSKVAALVQWFENMAGLPTA</sequence>
<keyword evidence="3" id="KW-1185">Reference proteome</keyword>
<evidence type="ECO:0000313" key="2">
    <source>
        <dbReference type="EMBL" id="KAG6377767.1"/>
    </source>
</evidence>
<proteinExistence type="predicted"/>
<accession>A0A8I2YW92</accession>
<evidence type="ECO:0000256" key="1">
    <source>
        <dbReference type="SAM" id="MobiDB-lite"/>
    </source>
</evidence>
<evidence type="ECO:0000313" key="3">
    <source>
        <dbReference type="Proteomes" id="UP000683000"/>
    </source>
</evidence>
<feature type="compositionally biased region" description="Polar residues" evidence="1">
    <location>
        <begin position="114"/>
        <end position="125"/>
    </location>
</feature>
<dbReference type="OrthoDB" id="2570580at2759"/>
<gene>
    <name evidence="2" type="ORF">JVT61DRAFT_14540</name>
</gene>
<organism evidence="2 3">
    <name type="scientific">Boletus reticuloceps</name>
    <dbReference type="NCBI Taxonomy" id="495285"/>
    <lineage>
        <taxon>Eukaryota</taxon>
        <taxon>Fungi</taxon>
        <taxon>Dikarya</taxon>
        <taxon>Basidiomycota</taxon>
        <taxon>Agaricomycotina</taxon>
        <taxon>Agaricomycetes</taxon>
        <taxon>Agaricomycetidae</taxon>
        <taxon>Boletales</taxon>
        <taxon>Boletineae</taxon>
        <taxon>Boletaceae</taxon>
        <taxon>Boletoideae</taxon>
        <taxon>Boletus</taxon>
    </lineage>
</organism>
<dbReference type="EMBL" id="JAGFBS010000008">
    <property type="protein sequence ID" value="KAG6377767.1"/>
    <property type="molecule type" value="Genomic_DNA"/>
</dbReference>
<feature type="region of interest" description="Disordered" evidence="1">
    <location>
        <begin position="61"/>
        <end position="125"/>
    </location>
</feature>
<reference evidence="2" key="1">
    <citation type="submission" date="2021-03" db="EMBL/GenBank/DDBJ databases">
        <title>Evolutionary innovations through gain and loss of genes in the ectomycorrhizal Boletales.</title>
        <authorList>
            <person name="Wu G."/>
            <person name="Miyauchi S."/>
            <person name="Morin E."/>
            <person name="Yang Z.-L."/>
            <person name="Xu J."/>
            <person name="Martin F.M."/>
        </authorList>
    </citation>
    <scope>NUCLEOTIDE SEQUENCE</scope>
    <source>
        <strain evidence="2">BR01</strain>
    </source>
</reference>
<name>A0A8I2YW92_9AGAM</name>
<dbReference type="InterPro" id="IPR012340">
    <property type="entry name" value="NA-bd_OB-fold"/>
</dbReference>
<dbReference type="SUPFAM" id="SSF50249">
    <property type="entry name" value="Nucleic acid-binding proteins"/>
    <property type="match status" value="1"/>
</dbReference>
<comment type="caution">
    <text evidence="2">The sequence shown here is derived from an EMBL/GenBank/DDBJ whole genome shotgun (WGS) entry which is preliminary data.</text>
</comment>
<dbReference type="Gene3D" id="2.40.50.140">
    <property type="entry name" value="Nucleic acid-binding proteins"/>
    <property type="match status" value="1"/>
</dbReference>
<dbReference type="AlphaFoldDB" id="A0A8I2YW92"/>
<protein>
    <submittedName>
        <fullName evidence="2">Uncharacterized protein</fullName>
    </submittedName>
</protein>
<feature type="compositionally biased region" description="Low complexity" evidence="1">
    <location>
        <begin position="89"/>
        <end position="106"/>
    </location>
</feature>
<dbReference type="Proteomes" id="UP000683000">
    <property type="component" value="Unassembled WGS sequence"/>
</dbReference>